<organism evidence="2 3">
    <name type="scientific">Tilletia horrida</name>
    <dbReference type="NCBI Taxonomy" id="155126"/>
    <lineage>
        <taxon>Eukaryota</taxon>
        <taxon>Fungi</taxon>
        <taxon>Dikarya</taxon>
        <taxon>Basidiomycota</taxon>
        <taxon>Ustilaginomycotina</taxon>
        <taxon>Exobasidiomycetes</taxon>
        <taxon>Tilletiales</taxon>
        <taxon>Tilletiaceae</taxon>
        <taxon>Tilletia</taxon>
    </lineage>
</organism>
<evidence type="ECO:0000313" key="3">
    <source>
        <dbReference type="Proteomes" id="UP001176521"/>
    </source>
</evidence>
<keyword evidence="1" id="KW-1133">Transmembrane helix</keyword>
<accession>A0AAN6JIK1</accession>
<sequence>MPRPDSTSPHTATGATAATTAGAAAAAAAASTSAAAAAAAAAALRPRPRFPLQPGRALAKARLHSLPARIHYTLFPLLVYAHVPATVFLDYNAIFVLAQIASKPETSPDGVGAVSGSAAVWWFALAVYALSDLIWLIGVTFVYEGLMQFGSKWST</sequence>
<comment type="caution">
    <text evidence="2">The sequence shown here is derived from an EMBL/GenBank/DDBJ whole genome shotgun (WGS) entry which is preliminary data.</text>
</comment>
<keyword evidence="1" id="KW-0472">Membrane</keyword>
<proteinExistence type="predicted"/>
<gene>
    <name evidence="2" type="ORF">OC842_005891</name>
</gene>
<feature type="non-terminal residue" evidence="2">
    <location>
        <position position="155"/>
    </location>
</feature>
<dbReference type="AlphaFoldDB" id="A0AAN6JIK1"/>
<evidence type="ECO:0000313" key="2">
    <source>
        <dbReference type="EMBL" id="KAK0524249.1"/>
    </source>
</evidence>
<name>A0AAN6JIK1_9BASI</name>
<dbReference type="EMBL" id="JAPDMQ010000460">
    <property type="protein sequence ID" value="KAK0524249.1"/>
    <property type="molecule type" value="Genomic_DNA"/>
</dbReference>
<protein>
    <submittedName>
        <fullName evidence="2">Uncharacterized protein</fullName>
    </submittedName>
</protein>
<dbReference type="Proteomes" id="UP001176521">
    <property type="component" value="Unassembled WGS sequence"/>
</dbReference>
<keyword evidence="1" id="KW-0812">Transmembrane</keyword>
<evidence type="ECO:0000256" key="1">
    <source>
        <dbReference type="SAM" id="Phobius"/>
    </source>
</evidence>
<reference evidence="2" key="1">
    <citation type="journal article" date="2023" name="PhytoFront">
        <title>Draft Genome Resources of Seven Strains of Tilletia horrida, Causal Agent of Kernel Smut of Rice.</title>
        <authorList>
            <person name="Khanal S."/>
            <person name="Antony Babu S."/>
            <person name="Zhou X.G."/>
        </authorList>
    </citation>
    <scope>NUCLEOTIDE SEQUENCE</scope>
    <source>
        <strain evidence="2">TX3</strain>
    </source>
</reference>
<feature type="transmembrane region" description="Helical" evidence="1">
    <location>
        <begin position="119"/>
        <end position="143"/>
    </location>
</feature>
<keyword evidence="3" id="KW-1185">Reference proteome</keyword>